<dbReference type="AlphaFoldDB" id="A0A0F2MAC1"/>
<dbReference type="Proteomes" id="UP000033710">
    <property type="component" value="Unassembled WGS sequence"/>
</dbReference>
<evidence type="ECO:0000256" key="1">
    <source>
        <dbReference type="SAM" id="MobiDB-lite"/>
    </source>
</evidence>
<gene>
    <name evidence="2" type="ORF">SPSK_02740</name>
</gene>
<feature type="region of interest" description="Disordered" evidence="1">
    <location>
        <begin position="193"/>
        <end position="215"/>
    </location>
</feature>
<proteinExistence type="predicted"/>
<name>A0A0F2MAC1_SPOSC</name>
<accession>A0A0F2MAC1</accession>
<dbReference type="VEuPathDB" id="FungiDB:SPSK_02740"/>
<dbReference type="RefSeq" id="XP_016589263.1">
    <property type="nucleotide sequence ID" value="XM_016729607.1"/>
</dbReference>
<dbReference type="KEGG" id="ssck:SPSK_02740"/>
<dbReference type="EMBL" id="AXCR01000006">
    <property type="protein sequence ID" value="KJR86587.1"/>
    <property type="molecule type" value="Genomic_DNA"/>
</dbReference>
<evidence type="ECO:0000313" key="3">
    <source>
        <dbReference type="Proteomes" id="UP000033710"/>
    </source>
</evidence>
<reference evidence="2 3" key="2">
    <citation type="journal article" date="2015" name="Eukaryot. Cell">
        <title>Asexual propagation of a virulent clone complex in a human and feline outbreak of sporotrichosis.</title>
        <authorList>
            <person name="Teixeira Mde M."/>
            <person name="Rodrigues A.M."/>
            <person name="Tsui C.K."/>
            <person name="de Almeida L.G."/>
            <person name="Van Diepeningen A.D."/>
            <person name="van den Ende B.G."/>
            <person name="Fernandes G.F."/>
            <person name="Kano R."/>
            <person name="Hamelin R.C."/>
            <person name="Lopes-Bezerra L.M."/>
            <person name="Vasconcelos A.T."/>
            <person name="de Hoog S."/>
            <person name="de Camargo Z.P."/>
            <person name="Felipe M.S."/>
        </authorList>
    </citation>
    <scope>NUCLEOTIDE SEQUENCE [LARGE SCALE GENOMIC DNA]</scope>
    <source>
        <strain evidence="2 3">1099-18</strain>
    </source>
</reference>
<organism evidence="2 3">
    <name type="scientific">Sporothrix schenckii 1099-18</name>
    <dbReference type="NCBI Taxonomy" id="1397361"/>
    <lineage>
        <taxon>Eukaryota</taxon>
        <taxon>Fungi</taxon>
        <taxon>Dikarya</taxon>
        <taxon>Ascomycota</taxon>
        <taxon>Pezizomycotina</taxon>
        <taxon>Sordariomycetes</taxon>
        <taxon>Sordariomycetidae</taxon>
        <taxon>Ophiostomatales</taxon>
        <taxon>Ophiostomataceae</taxon>
        <taxon>Sporothrix</taxon>
    </lineage>
</organism>
<sequence length="230" mass="25901">MAAPVFVILGGCAACIARRRRQIGWDVGRWGDTDEQGDTINGACPTSIAFFGRKGERWGRGQQAGRRADGRTRIVRGRESEWESGRLSEGRRPADRGATWMPLVVVVVVVCWKRKKPKWQRCGYWGCLSDSFIHGRAGALVQKESLLADGRKERTCREERRRSREGAMLRRKKVVSDEDEERAALRLLVPGRVGRDEKSRQSSSPARNRTQASSSTVFKQAALAADWFKL</sequence>
<evidence type="ECO:0000313" key="2">
    <source>
        <dbReference type="EMBL" id="KJR86587.1"/>
    </source>
</evidence>
<protein>
    <submittedName>
        <fullName evidence="2">Uncharacterized protein</fullName>
    </submittedName>
</protein>
<feature type="compositionally biased region" description="Polar residues" evidence="1">
    <location>
        <begin position="201"/>
        <end position="215"/>
    </location>
</feature>
<reference evidence="2 3" key="1">
    <citation type="journal article" date="2014" name="BMC Genomics">
        <title>Comparative genomics of the major fungal agents of human and animal Sporotrichosis: Sporothrix schenckii and Sporothrix brasiliensis.</title>
        <authorList>
            <person name="Teixeira M.M."/>
            <person name="de Almeida L.G."/>
            <person name="Kubitschek-Barreira P."/>
            <person name="Alves F.L."/>
            <person name="Kioshima E.S."/>
            <person name="Abadio A.K."/>
            <person name="Fernandes L."/>
            <person name="Derengowski L.S."/>
            <person name="Ferreira K.S."/>
            <person name="Souza R.C."/>
            <person name="Ruiz J.C."/>
            <person name="de Andrade N.C."/>
            <person name="Paes H.C."/>
            <person name="Nicola A.M."/>
            <person name="Albuquerque P."/>
            <person name="Gerber A.L."/>
            <person name="Martins V.P."/>
            <person name="Peconick L.D."/>
            <person name="Neto A.V."/>
            <person name="Chaucanez C.B."/>
            <person name="Silva P.A."/>
            <person name="Cunha O.L."/>
            <person name="de Oliveira F.F."/>
            <person name="dos Santos T.C."/>
            <person name="Barros A.L."/>
            <person name="Soares M.A."/>
            <person name="de Oliveira L.M."/>
            <person name="Marini M.M."/>
            <person name="Villalobos-Duno H."/>
            <person name="Cunha M.M."/>
            <person name="de Hoog S."/>
            <person name="da Silveira J.F."/>
            <person name="Henrissat B."/>
            <person name="Nino-Vega G.A."/>
            <person name="Cisalpino P.S."/>
            <person name="Mora-Montes H.M."/>
            <person name="Almeida S.R."/>
            <person name="Stajich J.E."/>
            <person name="Lopes-Bezerra L.M."/>
            <person name="Vasconcelos A.T."/>
            <person name="Felipe M.S."/>
        </authorList>
    </citation>
    <scope>NUCLEOTIDE SEQUENCE [LARGE SCALE GENOMIC DNA]</scope>
    <source>
        <strain evidence="2 3">1099-18</strain>
    </source>
</reference>
<dbReference type="GeneID" id="27664884"/>
<comment type="caution">
    <text evidence="2">The sequence shown here is derived from an EMBL/GenBank/DDBJ whole genome shotgun (WGS) entry which is preliminary data.</text>
</comment>